<dbReference type="GO" id="GO:0005829">
    <property type="term" value="C:cytosol"/>
    <property type="evidence" value="ECO:0007669"/>
    <property type="project" value="TreeGrafter"/>
</dbReference>
<feature type="domain" description="Carbohydrate kinase PfkB" evidence="13">
    <location>
        <begin position="13"/>
        <end position="305"/>
    </location>
</feature>
<comment type="pathway">
    <text evidence="12">Carbohydrate metabolism; D-ribose degradation; D-ribose 5-phosphate from beta-D-ribopyranose: step 2/2.</text>
</comment>
<reference evidence="14 15" key="1">
    <citation type="submission" date="2016-10" db="EMBL/GenBank/DDBJ databases">
        <authorList>
            <person name="de Groot N.N."/>
        </authorList>
    </citation>
    <scope>NUCLEOTIDE SEQUENCE [LARGE SCALE GENOMIC DNA]</scope>
    <source>
        <strain evidence="14 15">A52C2</strain>
    </source>
</reference>
<comment type="function">
    <text evidence="12">Catalyzes the phosphorylation of ribose at O-5 in a reaction requiring ATP and magnesium. The resulting D-ribose-5-phosphate can then be used either for sythesis of nucleotides, histidine, and tryptophan, or as a component of the pentose phosphate pathway.</text>
</comment>
<keyword evidence="4 12" id="KW-0808">Transferase</keyword>
<evidence type="ECO:0000256" key="8">
    <source>
        <dbReference type="ARBA" id="ARBA00022840"/>
    </source>
</evidence>
<feature type="binding site" evidence="12">
    <location>
        <position position="259"/>
    </location>
    <ligand>
        <name>K(+)</name>
        <dbReference type="ChEBI" id="CHEBI:29103"/>
    </ligand>
</feature>
<evidence type="ECO:0000256" key="10">
    <source>
        <dbReference type="ARBA" id="ARBA00022958"/>
    </source>
</evidence>
<dbReference type="PANTHER" id="PTHR10584:SF166">
    <property type="entry name" value="RIBOKINASE"/>
    <property type="match status" value="1"/>
</dbReference>
<keyword evidence="5 12" id="KW-0479">Metal-binding</keyword>
<keyword evidence="6 12" id="KW-0547">Nucleotide-binding</keyword>
<evidence type="ECO:0000256" key="9">
    <source>
        <dbReference type="ARBA" id="ARBA00022842"/>
    </source>
</evidence>
<comment type="cofactor">
    <cofactor evidence="12">
        <name>Mg(2+)</name>
        <dbReference type="ChEBI" id="CHEBI:18420"/>
    </cofactor>
    <text evidence="12">Requires a divalent cation, most likely magnesium in vivo, as an electrophilic catalyst to aid phosphoryl group transfer. It is the chelate of the metal and the nucleotide that is the actual substrate.</text>
</comment>
<dbReference type="HAMAP" id="MF_01987">
    <property type="entry name" value="Ribokinase"/>
    <property type="match status" value="1"/>
</dbReference>
<feature type="binding site" evidence="12">
    <location>
        <position position="293"/>
    </location>
    <ligand>
        <name>K(+)</name>
        <dbReference type="ChEBI" id="CHEBI:29103"/>
    </ligand>
</feature>
<dbReference type="InterPro" id="IPR029056">
    <property type="entry name" value="Ribokinase-like"/>
</dbReference>
<keyword evidence="9 12" id="KW-0460">Magnesium</keyword>
<evidence type="ECO:0000256" key="12">
    <source>
        <dbReference type="HAMAP-Rule" id="MF_01987"/>
    </source>
</evidence>
<dbReference type="AlphaFoldDB" id="A0A1H9FXN6"/>
<dbReference type="Pfam" id="PF00294">
    <property type="entry name" value="PfkB"/>
    <property type="match status" value="1"/>
</dbReference>
<dbReference type="GO" id="GO:0004747">
    <property type="term" value="F:ribokinase activity"/>
    <property type="evidence" value="ECO:0007669"/>
    <property type="project" value="UniProtKB-UniRule"/>
</dbReference>
<dbReference type="Proteomes" id="UP000199647">
    <property type="component" value="Unassembled WGS sequence"/>
</dbReference>
<evidence type="ECO:0000313" key="14">
    <source>
        <dbReference type="EMBL" id="SEQ42617.1"/>
    </source>
</evidence>
<dbReference type="GO" id="GO:0046872">
    <property type="term" value="F:metal ion binding"/>
    <property type="evidence" value="ECO:0007669"/>
    <property type="project" value="UniProtKB-KW"/>
</dbReference>
<dbReference type="UniPathway" id="UPA00916">
    <property type="reaction ID" value="UER00889"/>
</dbReference>
<feature type="binding site" evidence="12">
    <location>
        <position position="263"/>
    </location>
    <ligand>
        <name>substrate</name>
    </ligand>
</feature>
<dbReference type="InterPro" id="IPR002173">
    <property type="entry name" value="Carboh/pur_kinase_PfkB_CS"/>
</dbReference>
<sequence>MPSVSTPAADAVLLSLGSVNADFQMRVARWPEVSETLMASDFVRLSGGKAANRAFLAAKFGLPTRLIGMTGDDDLREQALGALRDAGVDLDCVYATGEQPTAVSMITVPPDGKKGIVLAANANRCWSEDSVGEALQAIRGAPDGSVLSLDVEVPPDVARRAIEAAQECGIPVILDPSPAEDAGDLAGKVGYLAPNAGEAKALADIDTEAVEGARRAALALRERGAGTVFVKLGDGGCVLAGDEGVVHVPAEPVDVVDTTGAGDAFSGALAVAILLGKPVREAACFAVATASLAVTGYGSQPAYPERADVEALAGKLLGRLRELRG</sequence>
<accession>A0A1H9FXN6</accession>
<gene>
    <name evidence="12" type="primary">rbsK</name>
    <name evidence="14" type="ORF">SAMN05216548_104242</name>
</gene>
<comment type="subunit">
    <text evidence="12">Homodimer.</text>
</comment>
<evidence type="ECO:0000256" key="11">
    <source>
        <dbReference type="ARBA" id="ARBA00023277"/>
    </source>
</evidence>
<evidence type="ECO:0000256" key="1">
    <source>
        <dbReference type="ARBA" id="ARBA00005380"/>
    </source>
</evidence>
<dbReference type="InterPro" id="IPR011877">
    <property type="entry name" value="Ribokinase"/>
</dbReference>
<keyword evidence="15" id="KW-1185">Reference proteome</keyword>
<comment type="similarity">
    <text evidence="1">Belongs to the carbohydrate kinase pfkB family.</text>
</comment>
<comment type="caution">
    <text evidence="12">Lacks conserved residue(s) required for the propagation of feature annotation.</text>
</comment>
<evidence type="ECO:0000256" key="7">
    <source>
        <dbReference type="ARBA" id="ARBA00022777"/>
    </source>
</evidence>
<dbReference type="InterPro" id="IPR002139">
    <property type="entry name" value="Ribo/fructo_kinase"/>
</dbReference>
<name>A0A1H9FXN6_9HYPH</name>
<keyword evidence="7 12" id="KW-0418">Kinase</keyword>
<keyword evidence="10 12" id="KW-0630">Potassium</keyword>
<evidence type="ECO:0000256" key="3">
    <source>
        <dbReference type="ARBA" id="ARBA00016943"/>
    </source>
</evidence>
<dbReference type="EMBL" id="FOFG01000004">
    <property type="protein sequence ID" value="SEQ42617.1"/>
    <property type="molecule type" value="Genomic_DNA"/>
</dbReference>
<keyword evidence="8 12" id="KW-0067">ATP-binding</keyword>
<dbReference type="EC" id="2.7.1.15" evidence="2 12"/>
<dbReference type="RefSeq" id="WP_177176777.1">
    <property type="nucleotide sequence ID" value="NZ_FOFG01000004.1"/>
</dbReference>
<feature type="binding site" evidence="12">
    <location>
        <begin position="262"/>
        <end position="263"/>
    </location>
    <ligand>
        <name>ATP</name>
        <dbReference type="ChEBI" id="CHEBI:30616"/>
    </ligand>
</feature>
<dbReference type="PANTHER" id="PTHR10584">
    <property type="entry name" value="SUGAR KINASE"/>
    <property type="match status" value="1"/>
</dbReference>
<dbReference type="GO" id="GO:0019303">
    <property type="term" value="P:D-ribose catabolic process"/>
    <property type="evidence" value="ECO:0007669"/>
    <property type="project" value="UniProtKB-UniRule"/>
</dbReference>
<dbReference type="STRING" id="1855383.SAMN05216548_104242"/>
<protein>
    <recommendedName>
        <fullName evidence="3 12">Ribokinase</fullName>
        <shortName evidence="12">RK</shortName>
        <ecNumber evidence="2 12">2.7.1.15</ecNumber>
    </recommendedName>
</protein>
<evidence type="ECO:0000256" key="2">
    <source>
        <dbReference type="ARBA" id="ARBA00012035"/>
    </source>
</evidence>
<feature type="binding site" evidence="12">
    <location>
        <begin position="20"/>
        <end position="22"/>
    </location>
    <ligand>
        <name>substrate</name>
    </ligand>
</feature>
<feature type="active site" description="Proton acceptor" evidence="12">
    <location>
        <position position="263"/>
    </location>
</feature>
<feature type="binding site" evidence="12">
    <location>
        <begin position="48"/>
        <end position="52"/>
    </location>
    <ligand>
        <name>substrate</name>
    </ligand>
</feature>
<proteinExistence type="inferred from homology"/>
<evidence type="ECO:0000313" key="15">
    <source>
        <dbReference type="Proteomes" id="UP000199647"/>
    </source>
</evidence>
<feature type="binding site" evidence="12">
    <location>
        <begin position="231"/>
        <end position="236"/>
    </location>
    <ligand>
        <name>ATP</name>
        <dbReference type="ChEBI" id="CHEBI:30616"/>
    </ligand>
</feature>
<evidence type="ECO:0000256" key="6">
    <source>
        <dbReference type="ARBA" id="ARBA00022741"/>
    </source>
</evidence>
<dbReference type="CDD" id="cd01174">
    <property type="entry name" value="ribokinase"/>
    <property type="match status" value="1"/>
</dbReference>
<feature type="binding site" evidence="12">
    <location>
        <position position="257"/>
    </location>
    <ligand>
        <name>K(+)</name>
        <dbReference type="ChEBI" id="CHEBI:29103"/>
    </ligand>
</feature>
<evidence type="ECO:0000256" key="4">
    <source>
        <dbReference type="ARBA" id="ARBA00022679"/>
    </source>
</evidence>
<dbReference type="Gene3D" id="3.40.1190.20">
    <property type="match status" value="1"/>
</dbReference>
<evidence type="ECO:0000256" key="5">
    <source>
        <dbReference type="ARBA" id="ARBA00022723"/>
    </source>
</evidence>
<dbReference type="SUPFAM" id="SSF53613">
    <property type="entry name" value="Ribokinase-like"/>
    <property type="match status" value="1"/>
</dbReference>
<feature type="binding site" evidence="12">
    <location>
        <position position="195"/>
    </location>
    <ligand>
        <name>ATP</name>
        <dbReference type="ChEBI" id="CHEBI:30616"/>
    </ligand>
</feature>
<comment type="subcellular location">
    <subcellularLocation>
        <location evidence="12">Cytoplasm</location>
    </subcellularLocation>
</comment>
<comment type="similarity">
    <text evidence="12">Belongs to the carbohydrate kinase PfkB family. Ribokinase subfamily.</text>
</comment>
<feature type="binding site" evidence="12">
    <location>
        <position position="296"/>
    </location>
    <ligand>
        <name>K(+)</name>
        <dbReference type="ChEBI" id="CHEBI:29103"/>
    </ligand>
</feature>
<comment type="activity regulation">
    <text evidence="12">Activated by a monovalent cation that binds near, but not in, the active site. The most likely occupant of the site in vivo is potassium. Ion binding induces a conformational change that may alter substrate affinity.</text>
</comment>
<keyword evidence="12" id="KW-0963">Cytoplasm</keyword>
<feature type="binding site" evidence="12">
    <location>
        <position position="152"/>
    </location>
    <ligand>
        <name>substrate</name>
    </ligand>
</feature>
<organism evidence="14 15">
    <name type="scientific">Faunimonas pinastri</name>
    <dbReference type="NCBI Taxonomy" id="1855383"/>
    <lineage>
        <taxon>Bacteria</taxon>
        <taxon>Pseudomonadati</taxon>
        <taxon>Pseudomonadota</taxon>
        <taxon>Alphaproteobacteria</taxon>
        <taxon>Hyphomicrobiales</taxon>
        <taxon>Afifellaceae</taxon>
        <taxon>Faunimonas</taxon>
    </lineage>
</organism>
<dbReference type="InterPro" id="IPR011611">
    <property type="entry name" value="PfkB_dom"/>
</dbReference>
<dbReference type="PRINTS" id="PR00990">
    <property type="entry name" value="RIBOKINASE"/>
</dbReference>
<dbReference type="GO" id="GO:0005524">
    <property type="term" value="F:ATP binding"/>
    <property type="evidence" value="ECO:0007669"/>
    <property type="project" value="UniProtKB-UniRule"/>
</dbReference>
<comment type="catalytic activity">
    <reaction evidence="12">
        <text>D-ribose + ATP = D-ribose 5-phosphate + ADP + H(+)</text>
        <dbReference type="Rhea" id="RHEA:13697"/>
        <dbReference type="ChEBI" id="CHEBI:15378"/>
        <dbReference type="ChEBI" id="CHEBI:30616"/>
        <dbReference type="ChEBI" id="CHEBI:47013"/>
        <dbReference type="ChEBI" id="CHEBI:78346"/>
        <dbReference type="ChEBI" id="CHEBI:456216"/>
        <dbReference type="EC" id="2.7.1.15"/>
    </reaction>
</comment>
<keyword evidence="11 12" id="KW-0119">Carbohydrate metabolism</keyword>
<feature type="binding site" evidence="12">
    <location>
        <position position="298"/>
    </location>
    <ligand>
        <name>K(+)</name>
        <dbReference type="ChEBI" id="CHEBI:29103"/>
    </ligand>
</feature>
<dbReference type="PROSITE" id="PS00584">
    <property type="entry name" value="PFKB_KINASES_2"/>
    <property type="match status" value="1"/>
</dbReference>
<evidence type="ECO:0000259" key="13">
    <source>
        <dbReference type="Pfam" id="PF00294"/>
    </source>
</evidence>